<dbReference type="Proteomes" id="UP000001312">
    <property type="component" value="Unassembled WGS sequence"/>
</dbReference>
<dbReference type="EMBL" id="CH476631">
    <property type="protein sequence ID" value="EDN92678.1"/>
    <property type="molecule type" value="Genomic_DNA"/>
</dbReference>
<keyword evidence="1" id="KW-1133">Transmembrane helix</keyword>
<keyword evidence="1" id="KW-0812">Transmembrane</keyword>
<gene>
    <name evidence="2" type="ORF">SS1G_08541</name>
</gene>
<feature type="transmembrane region" description="Helical" evidence="1">
    <location>
        <begin position="170"/>
        <end position="189"/>
    </location>
</feature>
<protein>
    <submittedName>
        <fullName evidence="2">Uncharacterized protein</fullName>
    </submittedName>
</protein>
<accession>A7ET86</accession>
<feature type="transmembrane region" description="Helical" evidence="1">
    <location>
        <begin position="59"/>
        <end position="82"/>
    </location>
</feature>
<dbReference type="AlphaFoldDB" id="A7ET86"/>
<dbReference type="GeneID" id="5486993"/>
<dbReference type="RefSeq" id="XP_001590801.1">
    <property type="nucleotide sequence ID" value="XM_001590751.1"/>
</dbReference>
<evidence type="ECO:0000313" key="2">
    <source>
        <dbReference type="EMBL" id="EDN92678.1"/>
    </source>
</evidence>
<reference evidence="3" key="1">
    <citation type="journal article" date="2011" name="PLoS Genet.">
        <title>Genomic analysis of the necrotrophic fungal pathogens Sclerotinia sclerotiorum and Botrytis cinerea.</title>
        <authorList>
            <person name="Amselem J."/>
            <person name="Cuomo C.A."/>
            <person name="van Kan J.A."/>
            <person name="Viaud M."/>
            <person name="Benito E.P."/>
            <person name="Couloux A."/>
            <person name="Coutinho P.M."/>
            <person name="de Vries R.P."/>
            <person name="Dyer P.S."/>
            <person name="Fillinger S."/>
            <person name="Fournier E."/>
            <person name="Gout L."/>
            <person name="Hahn M."/>
            <person name="Kohn L."/>
            <person name="Lapalu N."/>
            <person name="Plummer K.M."/>
            <person name="Pradier J.M."/>
            <person name="Quevillon E."/>
            <person name="Sharon A."/>
            <person name="Simon A."/>
            <person name="ten Have A."/>
            <person name="Tudzynski B."/>
            <person name="Tudzynski P."/>
            <person name="Wincker P."/>
            <person name="Andrew M."/>
            <person name="Anthouard V."/>
            <person name="Beever R.E."/>
            <person name="Beffa R."/>
            <person name="Benoit I."/>
            <person name="Bouzid O."/>
            <person name="Brault B."/>
            <person name="Chen Z."/>
            <person name="Choquer M."/>
            <person name="Collemare J."/>
            <person name="Cotton P."/>
            <person name="Danchin E.G."/>
            <person name="Da Silva C."/>
            <person name="Gautier A."/>
            <person name="Giraud C."/>
            <person name="Giraud T."/>
            <person name="Gonzalez C."/>
            <person name="Grossetete S."/>
            <person name="Guldener U."/>
            <person name="Henrissat B."/>
            <person name="Howlett B.J."/>
            <person name="Kodira C."/>
            <person name="Kretschmer M."/>
            <person name="Lappartient A."/>
            <person name="Leroch M."/>
            <person name="Levis C."/>
            <person name="Mauceli E."/>
            <person name="Neuveglise C."/>
            <person name="Oeser B."/>
            <person name="Pearson M."/>
            <person name="Poulain J."/>
            <person name="Poussereau N."/>
            <person name="Quesneville H."/>
            <person name="Rascle C."/>
            <person name="Schumacher J."/>
            <person name="Segurens B."/>
            <person name="Sexton A."/>
            <person name="Silva E."/>
            <person name="Sirven C."/>
            <person name="Soanes D.M."/>
            <person name="Talbot N.J."/>
            <person name="Templeton M."/>
            <person name="Yandava C."/>
            <person name="Yarden O."/>
            <person name="Zeng Q."/>
            <person name="Rollins J.A."/>
            <person name="Lebrun M.H."/>
            <person name="Dickman M."/>
        </authorList>
    </citation>
    <scope>NUCLEOTIDE SEQUENCE [LARGE SCALE GENOMIC DNA]</scope>
    <source>
        <strain evidence="3">ATCC 18683 / 1980 / Ss-1</strain>
    </source>
</reference>
<dbReference type="HOGENOM" id="CLU_834615_0_0_1"/>
<keyword evidence="3" id="KW-1185">Reference proteome</keyword>
<dbReference type="KEGG" id="ssl:SS1G_08541"/>
<dbReference type="InParanoid" id="A7ET86"/>
<organism evidence="2 3">
    <name type="scientific">Sclerotinia sclerotiorum (strain ATCC 18683 / 1980 / Ss-1)</name>
    <name type="common">White mold</name>
    <name type="synonym">Whetzelinia sclerotiorum</name>
    <dbReference type="NCBI Taxonomy" id="665079"/>
    <lineage>
        <taxon>Eukaryota</taxon>
        <taxon>Fungi</taxon>
        <taxon>Dikarya</taxon>
        <taxon>Ascomycota</taxon>
        <taxon>Pezizomycotina</taxon>
        <taxon>Leotiomycetes</taxon>
        <taxon>Helotiales</taxon>
        <taxon>Sclerotiniaceae</taxon>
        <taxon>Sclerotinia</taxon>
    </lineage>
</organism>
<proteinExistence type="predicted"/>
<sequence length="333" mass="38714">MLSLLKLVVRLKFTQIINGVSYSNQELEMQEYAKWYKIRWRDLPNMIKNLIKANPWWTAFYIAKGVLFFFPPSGPILWLLGFTSLGPRARRAQIGNFSALNVDILVSSSAIIFQTTDAYQDRYSREGLAQSTKSKETATTIHAYPPSSLQKLVNNMQENYPRLPPAPENFLIIMMVGTWIFWLGTYRAALELWGISFVKETLRGMFGRARNTTRTFRDPDLQKWWDIWVGSSTPAFGTMRSRNNSPEDTGTRITVSNGVWKVLKDGGFWKKVLKSFITDVFWGIFLFYWNLFVIWRDAWALFCESIWCCLVECFELHPDGSYSIVLRRISRRG</sequence>
<evidence type="ECO:0000313" key="3">
    <source>
        <dbReference type="Proteomes" id="UP000001312"/>
    </source>
</evidence>
<evidence type="ECO:0000256" key="1">
    <source>
        <dbReference type="SAM" id="Phobius"/>
    </source>
</evidence>
<feature type="transmembrane region" description="Helical" evidence="1">
    <location>
        <begin position="276"/>
        <end position="295"/>
    </location>
</feature>
<name>A7ET86_SCLS1</name>
<keyword evidence="1" id="KW-0472">Membrane</keyword>